<feature type="non-terminal residue" evidence="2">
    <location>
        <position position="1"/>
    </location>
</feature>
<evidence type="ECO:0000313" key="2">
    <source>
        <dbReference type="EMBL" id="GAH17521.1"/>
    </source>
</evidence>
<dbReference type="InterPro" id="IPR048068">
    <property type="entry name" value="LarA-like"/>
</dbReference>
<feature type="domain" description="LarA-like N-terminal" evidence="1">
    <location>
        <begin position="4"/>
        <end position="169"/>
    </location>
</feature>
<dbReference type="PANTHER" id="PTHR33171:SF17">
    <property type="entry name" value="LARA-LIKE N-TERMINAL DOMAIN-CONTAINING PROTEIN"/>
    <property type="match status" value="1"/>
</dbReference>
<sequence length="235" mass="26128">GTTNSKIIRLGLKQPINSPGLKDLIKKGQKILIIVDDYTRTTPTNLILPILMEKLLLTGISRKEIKLLIAYGTHRKMSHEEKKKKYGKDIVNNYEILDHNWRDDKSLVKLDTTKQGTEIWINKEVLKADFVIGIGQIVPHRVAGFSGGSKIIQPGVCGPITTGQTHWLSAKYEGCEIIGKIDNPIRQEINKIGEAVGLKFIVNTICDGSGNIFKCVCGEPIKTFEEGCKSALDIY</sequence>
<dbReference type="InterPro" id="IPR018657">
    <property type="entry name" value="LarA-like_N"/>
</dbReference>
<proteinExistence type="predicted"/>
<name>X1D9S0_9ZZZZ</name>
<reference evidence="2" key="1">
    <citation type="journal article" date="2014" name="Front. Microbiol.">
        <title>High frequency of phylogenetically diverse reductive dehalogenase-homologous genes in deep subseafloor sedimentary metagenomes.</title>
        <authorList>
            <person name="Kawai M."/>
            <person name="Futagami T."/>
            <person name="Toyoda A."/>
            <person name="Takaki Y."/>
            <person name="Nishi S."/>
            <person name="Hori S."/>
            <person name="Arai W."/>
            <person name="Tsubouchi T."/>
            <person name="Morono Y."/>
            <person name="Uchiyama I."/>
            <person name="Ito T."/>
            <person name="Fujiyama A."/>
            <person name="Inagaki F."/>
            <person name="Takami H."/>
        </authorList>
    </citation>
    <scope>NUCLEOTIDE SEQUENCE</scope>
    <source>
        <strain evidence="2">Expedition CK06-06</strain>
    </source>
</reference>
<gene>
    <name evidence="2" type="ORF">S01H4_57056</name>
</gene>
<feature type="non-terminal residue" evidence="2">
    <location>
        <position position="235"/>
    </location>
</feature>
<evidence type="ECO:0000259" key="1">
    <source>
        <dbReference type="Pfam" id="PF09861"/>
    </source>
</evidence>
<organism evidence="2">
    <name type="scientific">marine sediment metagenome</name>
    <dbReference type="NCBI Taxonomy" id="412755"/>
    <lineage>
        <taxon>unclassified sequences</taxon>
        <taxon>metagenomes</taxon>
        <taxon>ecological metagenomes</taxon>
    </lineage>
</organism>
<protein>
    <recommendedName>
        <fullName evidence="1">LarA-like N-terminal domain-containing protein</fullName>
    </recommendedName>
</protein>
<dbReference type="EMBL" id="BART01033144">
    <property type="protein sequence ID" value="GAH17521.1"/>
    <property type="molecule type" value="Genomic_DNA"/>
</dbReference>
<dbReference type="AlphaFoldDB" id="X1D9S0"/>
<dbReference type="Pfam" id="PF09861">
    <property type="entry name" value="Lar_N"/>
    <property type="match status" value="1"/>
</dbReference>
<dbReference type="PANTHER" id="PTHR33171">
    <property type="entry name" value="LAR_N DOMAIN-CONTAINING PROTEIN"/>
    <property type="match status" value="1"/>
</dbReference>
<dbReference type="Gene3D" id="3.40.50.11440">
    <property type="match status" value="1"/>
</dbReference>
<accession>X1D9S0</accession>
<dbReference type="GO" id="GO:0050043">
    <property type="term" value="F:lactate racemase activity"/>
    <property type="evidence" value="ECO:0007669"/>
    <property type="project" value="InterPro"/>
</dbReference>
<comment type="caution">
    <text evidence="2">The sequence shown here is derived from an EMBL/GenBank/DDBJ whole genome shotgun (WGS) entry which is preliminary data.</text>
</comment>